<evidence type="ECO:0000313" key="2">
    <source>
        <dbReference type="EMBL" id="OWZ06582.1"/>
    </source>
</evidence>
<dbReference type="AlphaFoldDB" id="A0A225VML3"/>
<dbReference type="GO" id="GO:0006508">
    <property type="term" value="P:proteolysis"/>
    <property type="evidence" value="ECO:0007669"/>
    <property type="project" value="InterPro"/>
</dbReference>
<evidence type="ECO:0000259" key="1">
    <source>
        <dbReference type="PROSITE" id="PS50175"/>
    </source>
</evidence>
<comment type="caution">
    <text evidence="2">The sequence shown here is derived from an EMBL/GenBank/DDBJ whole genome shotgun (WGS) entry which is preliminary data.</text>
</comment>
<sequence length="318" mass="36014">MGATTVEVAVNKPRHTLHFGLVDASVVDPVATWCFIGKTQRISNDCSNDDPIDFMRRLCFNGRDFEIQGEDTYSDQDDGLQLLMTMDVVMMSMGRSRKVTSIHKTMDNSQVDLAKNNSTHFCFRRRRLCQQVHDFGKCEAFNELAKILRTNVDKKNISRELQNLAARQPRLGWSGHPQSTDLVIDAECLYAFTGKCKWPEDNNNSDNKYMWSLMEKVVQSGADARQDGEVAPSREYGMVVVTEIRPTSENASSRAGTSVLLDTGANVSIIPTKLARRHVWNLIKNTNDSSRYNILKKEKMSTTTRVTAKFTLGRNRVY</sequence>
<gene>
    <name evidence="2" type="ORF">PHMEG_00021143</name>
</gene>
<accession>A0A225VML3</accession>
<dbReference type="GO" id="GO:0004190">
    <property type="term" value="F:aspartic-type endopeptidase activity"/>
    <property type="evidence" value="ECO:0007669"/>
    <property type="project" value="InterPro"/>
</dbReference>
<name>A0A225VML3_9STRA</name>
<dbReference type="Proteomes" id="UP000198211">
    <property type="component" value="Unassembled WGS sequence"/>
</dbReference>
<dbReference type="PROSITE" id="PS00141">
    <property type="entry name" value="ASP_PROTEASE"/>
    <property type="match status" value="1"/>
</dbReference>
<dbReference type="InterPro" id="IPR001969">
    <property type="entry name" value="Aspartic_peptidase_AS"/>
</dbReference>
<evidence type="ECO:0000313" key="3">
    <source>
        <dbReference type="Proteomes" id="UP000198211"/>
    </source>
</evidence>
<dbReference type="EMBL" id="NBNE01003901">
    <property type="protein sequence ID" value="OWZ06582.1"/>
    <property type="molecule type" value="Genomic_DNA"/>
</dbReference>
<dbReference type="PROSITE" id="PS50175">
    <property type="entry name" value="ASP_PROT_RETROV"/>
    <property type="match status" value="1"/>
</dbReference>
<keyword evidence="3" id="KW-1185">Reference proteome</keyword>
<protein>
    <recommendedName>
        <fullName evidence="1">Peptidase A2 domain-containing protein</fullName>
    </recommendedName>
</protein>
<proteinExistence type="predicted"/>
<dbReference type="InterPro" id="IPR001995">
    <property type="entry name" value="Peptidase_A2_cat"/>
</dbReference>
<reference evidence="3" key="1">
    <citation type="submission" date="2017-03" db="EMBL/GenBank/DDBJ databases">
        <title>Phytopthora megakarya and P. palmivora, two closely related causual agents of cacao black pod achieved similar genome size and gene model numbers by different mechanisms.</title>
        <authorList>
            <person name="Ali S."/>
            <person name="Shao J."/>
            <person name="Larry D.J."/>
            <person name="Kronmiller B."/>
            <person name="Shen D."/>
            <person name="Strem M.D."/>
            <person name="Melnick R.L."/>
            <person name="Guiltinan M.J."/>
            <person name="Tyler B.M."/>
            <person name="Meinhardt L.W."/>
            <person name="Bailey B.A."/>
        </authorList>
    </citation>
    <scope>NUCLEOTIDE SEQUENCE [LARGE SCALE GENOMIC DNA]</scope>
    <source>
        <strain evidence="3">zdho120</strain>
    </source>
</reference>
<organism evidence="2 3">
    <name type="scientific">Phytophthora megakarya</name>
    <dbReference type="NCBI Taxonomy" id="4795"/>
    <lineage>
        <taxon>Eukaryota</taxon>
        <taxon>Sar</taxon>
        <taxon>Stramenopiles</taxon>
        <taxon>Oomycota</taxon>
        <taxon>Peronosporomycetes</taxon>
        <taxon>Peronosporales</taxon>
        <taxon>Peronosporaceae</taxon>
        <taxon>Phytophthora</taxon>
    </lineage>
</organism>
<feature type="domain" description="Peptidase A2" evidence="1">
    <location>
        <begin position="257"/>
        <end position="271"/>
    </location>
</feature>